<keyword evidence="5" id="KW-1185">Reference proteome</keyword>
<evidence type="ECO:0000313" key="5">
    <source>
        <dbReference type="Proteomes" id="UP000707731"/>
    </source>
</evidence>
<proteinExistence type="inferred from homology"/>
<comment type="caution">
    <text evidence="4">The sequence shown here is derived from an EMBL/GenBank/DDBJ whole genome shotgun (WGS) entry which is preliminary data.</text>
</comment>
<dbReference type="RefSeq" id="WP_195002095.1">
    <property type="nucleotide sequence ID" value="NZ_JADLQN010000001.1"/>
</dbReference>
<sequence>MRIVVAGSSGHLGRNLVSTLRSEGHEVVTLVRRPATGADEITWDPTGSDFDSAVLAGVDAVINLCGAPVAAQRWTPEYQQELRESRILPTRVLARAVAEASVPVLLNASAAGWYGDSGDREVDEFTPNADDFLGTMCRDWEAATAAAVEGGARVVLLRTSNVLAADSMMVEGLSPLFKLGLGGKFGSGRQYVPWITLQDWLAAVRWLLVEPVSGPVNLVAPEAVTNAVFTKAFARALRRPALLTVPGALLKLIGGEAGAELLHGHRMVPKALVGSGFQFTHPTLDEAMAYTFTRR</sequence>
<dbReference type="InterPro" id="IPR013549">
    <property type="entry name" value="DUF1731"/>
</dbReference>
<dbReference type="Pfam" id="PF01370">
    <property type="entry name" value="Epimerase"/>
    <property type="match status" value="1"/>
</dbReference>
<dbReference type="EMBL" id="JADLQN010000001">
    <property type="protein sequence ID" value="MBF6355523.1"/>
    <property type="molecule type" value="Genomic_DNA"/>
</dbReference>
<organism evidence="4 5">
    <name type="scientific">Nocardia higoensis</name>
    <dbReference type="NCBI Taxonomy" id="228599"/>
    <lineage>
        <taxon>Bacteria</taxon>
        <taxon>Bacillati</taxon>
        <taxon>Actinomycetota</taxon>
        <taxon>Actinomycetes</taxon>
        <taxon>Mycobacteriales</taxon>
        <taxon>Nocardiaceae</taxon>
        <taxon>Nocardia</taxon>
    </lineage>
</organism>
<dbReference type="InterPro" id="IPR010099">
    <property type="entry name" value="SDR39U1"/>
</dbReference>
<protein>
    <submittedName>
        <fullName evidence="4">TIGR01777 family protein</fullName>
    </submittedName>
</protein>
<feature type="domain" description="DUF1731" evidence="3">
    <location>
        <begin position="245"/>
        <end position="289"/>
    </location>
</feature>
<dbReference type="Gene3D" id="3.40.50.720">
    <property type="entry name" value="NAD(P)-binding Rossmann-like Domain"/>
    <property type="match status" value="1"/>
</dbReference>
<feature type="domain" description="NAD-dependent epimerase/dehydratase" evidence="2">
    <location>
        <begin position="3"/>
        <end position="215"/>
    </location>
</feature>
<gene>
    <name evidence="4" type="ORF">IU449_13385</name>
</gene>
<dbReference type="Pfam" id="PF08338">
    <property type="entry name" value="DUF1731"/>
    <property type="match status" value="1"/>
</dbReference>
<comment type="similarity">
    <text evidence="1">Belongs to the NAD(P)-dependent epimerase/dehydratase family. SDR39U1 subfamily.</text>
</comment>
<accession>A0ABS0DAL6</accession>
<dbReference type="InterPro" id="IPR036291">
    <property type="entry name" value="NAD(P)-bd_dom_sf"/>
</dbReference>
<dbReference type="NCBIfam" id="TIGR01777">
    <property type="entry name" value="yfcH"/>
    <property type="match status" value="1"/>
</dbReference>
<dbReference type="PANTHER" id="PTHR11092:SF0">
    <property type="entry name" value="EPIMERASE FAMILY PROTEIN SDR39U1"/>
    <property type="match status" value="1"/>
</dbReference>
<dbReference type="PANTHER" id="PTHR11092">
    <property type="entry name" value="SUGAR NUCLEOTIDE EPIMERASE RELATED"/>
    <property type="match status" value="1"/>
</dbReference>
<evidence type="ECO:0000259" key="2">
    <source>
        <dbReference type="Pfam" id="PF01370"/>
    </source>
</evidence>
<evidence type="ECO:0000259" key="3">
    <source>
        <dbReference type="Pfam" id="PF08338"/>
    </source>
</evidence>
<name>A0ABS0DAL6_9NOCA</name>
<dbReference type="Proteomes" id="UP000707731">
    <property type="component" value="Unassembled WGS sequence"/>
</dbReference>
<dbReference type="SUPFAM" id="SSF51735">
    <property type="entry name" value="NAD(P)-binding Rossmann-fold domains"/>
    <property type="match status" value="1"/>
</dbReference>
<reference evidence="4 5" key="1">
    <citation type="submission" date="2020-10" db="EMBL/GenBank/DDBJ databases">
        <title>Identification of Nocardia species via Next-generation sequencing and recognition of intraspecies genetic diversity.</title>
        <authorList>
            <person name="Li P."/>
            <person name="Li P."/>
            <person name="Lu B."/>
        </authorList>
    </citation>
    <scope>NUCLEOTIDE SEQUENCE [LARGE SCALE GENOMIC DNA]</scope>
    <source>
        <strain evidence="4 5">BJ06-0143</strain>
    </source>
</reference>
<evidence type="ECO:0000313" key="4">
    <source>
        <dbReference type="EMBL" id="MBF6355523.1"/>
    </source>
</evidence>
<dbReference type="InterPro" id="IPR001509">
    <property type="entry name" value="Epimerase_deHydtase"/>
</dbReference>
<evidence type="ECO:0000256" key="1">
    <source>
        <dbReference type="ARBA" id="ARBA00009353"/>
    </source>
</evidence>